<dbReference type="PANTHER" id="PTHR11746">
    <property type="entry name" value="O-METHYLTRANSFERASE"/>
    <property type="match status" value="1"/>
</dbReference>
<dbReference type="InterPro" id="IPR016461">
    <property type="entry name" value="COMT-like"/>
</dbReference>
<keyword evidence="2" id="KW-0808">Transferase</keyword>
<dbReference type="Pfam" id="PF08100">
    <property type="entry name" value="Dimerisation"/>
    <property type="match status" value="2"/>
</dbReference>
<accession>A0A9J5X5W6</accession>
<dbReference type="GO" id="GO:0032259">
    <property type="term" value="P:methylation"/>
    <property type="evidence" value="ECO:0007669"/>
    <property type="project" value="UniProtKB-KW"/>
</dbReference>
<dbReference type="InterPro" id="IPR012967">
    <property type="entry name" value="COMT_dimerisation"/>
</dbReference>
<keyword evidence="3" id="KW-0949">S-adenosyl-L-methionine</keyword>
<sequence>MENENGESSNNNINARLAIMELANMISVPMSLNAVVKLKVADVIWQNGSNAPLSPVEILAKIRSPQGGGDAENLQRILRMLTSYGVFKEHVVDDGSQRRYSLTEVGKTLVTDENGLSHGSYVLQHHQDALMRAWTMVHEAVNDSSIEPFVKANGEPAYNYYGKNSEMNSLMLNAMSGVSVPFMKAILEGYDGFQGVKTLVDVGGSGGDCLKMILEKHTNIELGINFDLPEVVEKAPQIPSIKHVGGDMFDYIPKGDAIFMKWVLTTWTDDECKEIMKSCYNALPEKGKFIACEPVLPQHTDDSKRTRALLEGDIFVMTIYRAKGKHRTEEEYRQLGRAAGFNDCKEAMENGNGETSNNNNNNARLAIMELANMISVPMSLNAIIKLKVADAIWEGGSNAPLSPAEILAKIRPQGGGDAENLQRILRMLTSYRVFEEHVVDDGSQRRYSLTEVGKTLVTDENGLSHGLYVLQHHQDELMRVWTMVHETVNDSSSDPFVKVYGERPYSYYGKNPEMNSLMFNAMSGVSMPFMKVMLERYDGFEGVKTLVDVGGSVGDGLKMILEKHSSIELGINFDLPKVVEKAPQIPRIKHVGGDMLDCIPKGDAIFMKWILVIFTDDECKQIMKSCYNALPEKGKFIICEPVLPHHTDDSKRTRALLESDIYVMAIYRAQGKHRTEEEYRQLGQAAGFTNCKGIYIDHFFTILEFHKS</sequence>
<evidence type="ECO:0000313" key="8">
    <source>
        <dbReference type="Proteomes" id="UP000824120"/>
    </source>
</evidence>
<evidence type="ECO:0000259" key="5">
    <source>
        <dbReference type="Pfam" id="PF00891"/>
    </source>
</evidence>
<dbReference type="GO" id="GO:0009813">
    <property type="term" value="P:flavonoid biosynthetic process"/>
    <property type="evidence" value="ECO:0007669"/>
    <property type="project" value="UniProtKB-ARBA"/>
</dbReference>
<evidence type="ECO:0008006" key="9">
    <source>
        <dbReference type="Google" id="ProtNLM"/>
    </source>
</evidence>
<dbReference type="GO" id="GO:0008171">
    <property type="term" value="F:O-methyltransferase activity"/>
    <property type="evidence" value="ECO:0007669"/>
    <property type="project" value="InterPro"/>
</dbReference>
<dbReference type="SUPFAM" id="SSF53335">
    <property type="entry name" value="S-adenosyl-L-methionine-dependent methyltransferases"/>
    <property type="match status" value="2"/>
</dbReference>
<feature type="domain" description="O-methyltransferase C-terminal" evidence="5">
    <location>
        <begin position="481"/>
        <end position="688"/>
    </location>
</feature>
<dbReference type="InterPro" id="IPR036390">
    <property type="entry name" value="WH_DNA-bd_sf"/>
</dbReference>
<keyword evidence="1" id="KW-0489">Methyltransferase</keyword>
<dbReference type="GO" id="GO:0046983">
    <property type="term" value="F:protein dimerization activity"/>
    <property type="evidence" value="ECO:0007669"/>
    <property type="project" value="InterPro"/>
</dbReference>
<evidence type="ECO:0000256" key="3">
    <source>
        <dbReference type="ARBA" id="ARBA00022691"/>
    </source>
</evidence>
<name>A0A9J5X5W6_SOLCO</name>
<feature type="domain" description="O-methyltransferase C-terminal" evidence="5">
    <location>
        <begin position="134"/>
        <end position="342"/>
    </location>
</feature>
<dbReference type="Pfam" id="PF00891">
    <property type="entry name" value="Methyltransf_2"/>
    <property type="match status" value="2"/>
</dbReference>
<protein>
    <recommendedName>
        <fullName evidence="9">O-methyltransferase</fullName>
    </recommendedName>
</protein>
<dbReference type="AlphaFoldDB" id="A0A9J5X5W6"/>
<dbReference type="InterPro" id="IPR029063">
    <property type="entry name" value="SAM-dependent_MTases_sf"/>
</dbReference>
<comment type="similarity">
    <text evidence="4">Belongs to the class I-like SAM-binding methyltransferase superfamily. Cation-independent O-methyltransferase family. COMT subfamily.</text>
</comment>
<evidence type="ECO:0000256" key="1">
    <source>
        <dbReference type="ARBA" id="ARBA00022603"/>
    </source>
</evidence>
<dbReference type="InterPro" id="IPR036388">
    <property type="entry name" value="WH-like_DNA-bd_sf"/>
</dbReference>
<dbReference type="InterPro" id="IPR001077">
    <property type="entry name" value="COMT_C"/>
</dbReference>
<comment type="caution">
    <text evidence="7">The sequence shown here is derived from an EMBL/GenBank/DDBJ whole genome shotgun (WGS) entry which is preliminary data.</text>
</comment>
<evidence type="ECO:0000313" key="7">
    <source>
        <dbReference type="EMBL" id="KAG5582630.1"/>
    </source>
</evidence>
<dbReference type="SUPFAM" id="SSF46785">
    <property type="entry name" value="Winged helix' DNA-binding domain"/>
    <property type="match status" value="2"/>
</dbReference>
<dbReference type="PROSITE" id="PS51683">
    <property type="entry name" value="SAM_OMT_II"/>
    <property type="match status" value="2"/>
</dbReference>
<dbReference type="Proteomes" id="UP000824120">
    <property type="component" value="Chromosome 10"/>
</dbReference>
<keyword evidence="8" id="KW-1185">Reference proteome</keyword>
<reference evidence="7 8" key="1">
    <citation type="submission" date="2020-09" db="EMBL/GenBank/DDBJ databases">
        <title>De no assembly of potato wild relative species, Solanum commersonii.</title>
        <authorList>
            <person name="Cho K."/>
        </authorList>
    </citation>
    <scope>NUCLEOTIDE SEQUENCE [LARGE SCALE GENOMIC DNA]</scope>
    <source>
        <strain evidence="7">LZ3.2</strain>
        <tissue evidence="7">Leaf</tissue>
    </source>
</reference>
<organism evidence="7 8">
    <name type="scientific">Solanum commersonii</name>
    <name type="common">Commerson's wild potato</name>
    <name type="synonym">Commerson's nightshade</name>
    <dbReference type="NCBI Taxonomy" id="4109"/>
    <lineage>
        <taxon>Eukaryota</taxon>
        <taxon>Viridiplantae</taxon>
        <taxon>Streptophyta</taxon>
        <taxon>Embryophyta</taxon>
        <taxon>Tracheophyta</taxon>
        <taxon>Spermatophyta</taxon>
        <taxon>Magnoliopsida</taxon>
        <taxon>eudicotyledons</taxon>
        <taxon>Gunneridae</taxon>
        <taxon>Pentapetalae</taxon>
        <taxon>asterids</taxon>
        <taxon>lamiids</taxon>
        <taxon>Solanales</taxon>
        <taxon>Solanaceae</taxon>
        <taxon>Solanoideae</taxon>
        <taxon>Solaneae</taxon>
        <taxon>Solanum</taxon>
    </lineage>
</organism>
<evidence type="ECO:0000256" key="4">
    <source>
        <dbReference type="ARBA" id="ARBA00034481"/>
    </source>
</evidence>
<dbReference type="Gene3D" id="1.10.10.10">
    <property type="entry name" value="Winged helix-like DNA-binding domain superfamily/Winged helix DNA-binding domain"/>
    <property type="match status" value="2"/>
</dbReference>
<gene>
    <name evidence="7" type="ORF">H5410_053257</name>
</gene>
<dbReference type="EMBL" id="JACXVP010000010">
    <property type="protein sequence ID" value="KAG5582630.1"/>
    <property type="molecule type" value="Genomic_DNA"/>
</dbReference>
<feature type="domain" description="O-methyltransferase dimerisation" evidence="6">
    <location>
        <begin position="20"/>
        <end position="112"/>
    </location>
</feature>
<dbReference type="OrthoDB" id="1606438at2759"/>
<proteinExistence type="inferred from homology"/>
<evidence type="ECO:0000256" key="2">
    <source>
        <dbReference type="ARBA" id="ARBA00022679"/>
    </source>
</evidence>
<feature type="domain" description="O-methyltransferase dimerisation" evidence="6">
    <location>
        <begin position="368"/>
        <end position="459"/>
    </location>
</feature>
<evidence type="ECO:0000259" key="6">
    <source>
        <dbReference type="Pfam" id="PF08100"/>
    </source>
</evidence>
<dbReference type="Gene3D" id="3.40.50.150">
    <property type="entry name" value="Vaccinia Virus protein VP39"/>
    <property type="match status" value="2"/>
</dbReference>